<keyword evidence="3" id="KW-1185">Reference proteome</keyword>
<dbReference type="RefSeq" id="WP_142932501.1">
    <property type="nucleotide sequence ID" value="NZ_ML660166.1"/>
</dbReference>
<organism evidence="2 3">
    <name type="scientific">Aliikangiella coralliicola</name>
    <dbReference type="NCBI Taxonomy" id="2592383"/>
    <lineage>
        <taxon>Bacteria</taxon>
        <taxon>Pseudomonadati</taxon>
        <taxon>Pseudomonadota</taxon>
        <taxon>Gammaproteobacteria</taxon>
        <taxon>Oceanospirillales</taxon>
        <taxon>Pleioneaceae</taxon>
        <taxon>Aliikangiella</taxon>
    </lineage>
</organism>
<proteinExistence type="predicted"/>
<feature type="domain" description="DUF6316" evidence="1">
    <location>
        <begin position="13"/>
        <end position="62"/>
    </location>
</feature>
<evidence type="ECO:0000259" key="1">
    <source>
        <dbReference type="Pfam" id="PF19837"/>
    </source>
</evidence>
<dbReference type="OrthoDB" id="6198395at2"/>
<evidence type="ECO:0000313" key="3">
    <source>
        <dbReference type="Proteomes" id="UP000315439"/>
    </source>
</evidence>
<name>A0A545UAU6_9GAMM</name>
<dbReference type="EMBL" id="VIKS01000010">
    <property type="protein sequence ID" value="TQV86577.1"/>
    <property type="molecule type" value="Genomic_DNA"/>
</dbReference>
<accession>A0A545UAU6</accession>
<dbReference type="InterPro" id="IPR045630">
    <property type="entry name" value="DUF6316"/>
</dbReference>
<comment type="caution">
    <text evidence="2">The sequence shown here is derived from an EMBL/GenBank/DDBJ whole genome shotgun (WGS) entry which is preliminary data.</text>
</comment>
<gene>
    <name evidence="2" type="ORF">FLL46_16885</name>
</gene>
<dbReference type="Pfam" id="PF19837">
    <property type="entry name" value="DUF6316"/>
    <property type="match status" value="1"/>
</dbReference>
<dbReference type="Proteomes" id="UP000315439">
    <property type="component" value="Unassembled WGS sequence"/>
</dbReference>
<dbReference type="AlphaFoldDB" id="A0A545UAU6"/>
<sequence length="91" mass="10569">MADRLTAFTFRNGEKTTREFARSGRFYHSDGNWFFKTREGINYGPYSSRTECKYAYVEFLEVVSNKNELSSLPVDFGDTGSNWKVPKISFN</sequence>
<evidence type="ECO:0000313" key="2">
    <source>
        <dbReference type="EMBL" id="TQV86577.1"/>
    </source>
</evidence>
<reference evidence="2 3" key="1">
    <citation type="submission" date="2019-07" db="EMBL/GenBank/DDBJ databases">
        <title>Draft genome for Aliikangiella sp. M105.</title>
        <authorList>
            <person name="Wang G."/>
        </authorList>
    </citation>
    <scope>NUCLEOTIDE SEQUENCE [LARGE SCALE GENOMIC DNA]</scope>
    <source>
        <strain evidence="2 3">M105</strain>
    </source>
</reference>
<protein>
    <recommendedName>
        <fullName evidence="1">DUF6316 domain-containing protein</fullName>
    </recommendedName>
</protein>